<dbReference type="Pfam" id="PF02321">
    <property type="entry name" value="OEP"/>
    <property type="match status" value="2"/>
</dbReference>
<evidence type="ECO:0000256" key="4">
    <source>
        <dbReference type="ARBA" id="ARBA00022452"/>
    </source>
</evidence>
<evidence type="ECO:0000256" key="1">
    <source>
        <dbReference type="ARBA" id="ARBA00004442"/>
    </source>
</evidence>
<accession>B4SAQ3</accession>
<evidence type="ECO:0000256" key="8">
    <source>
        <dbReference type="SAM" id="SignalP"/>
    </source>
</evidence>
<dbReference type="PIRSF" id="PIRSF001892">
    <property type="entry name" value="CyaE"/>
    <property type="match status" value="1"/>
</dbReference>
<dbReference type="PANTHER" id="PTHR30026">
    <property type="entry name" value="OUTER MEMBRANE PROTEIN TOLC"/>
    <property type="match status" value="1"/>
</dbReference>
<keyword evidence="4" id="KW-1134">Transmembrane beta strand</keyword>
<protein>
    <submittedName>
        <fullName evidence="9">Outer membrane efflux protein</fullName>
    </submittedName>
</protein>
<dbReference type="GO" id="GO:0009279">
    <property type="term" value="C:cell outer membrane"/>
    <property type="evidence" value="ECO:0007669"/>
    <property type="project" value="UniProtKB-SubCell"/>
</dbReference>
<dbReference type="OrthoDB" id="1674528at2"/>
<sequence precursor="true">MITKSILIRTAGIAATALMLAWPRPATADSAPAEAPLTLDRAIHLVRENNPALKAAAEEITAADARITQSRSAYFPQVSASAGYTWLDTVSKISFGSSGEIQFMPNDNYDAKVTAKATLLDFGKRGANVDLAMSGKKTAEQSLELARRELSYQTVQLFYGILFLQESLRVEEKEIAALSKALDYTTKRYQAGSATRFDVLSTEVRIAAARNRTLDLQHELLRSQLTLRRLTGIAANAPLMLQGSFALTPNVPVSSGLVAQALEQRLELQLSRENEAAAKLHRSLAMKQGVPVVTGSISYGITNGYQPDINEMRNNVAAGIHLEIPLFTGFRTSAERQESAARMRAATQRRIDTEQQVKTDVEETIHALQTASEKITTTGVQVQQAELAARHVRARYENGMATALDLLDTEAALSQAELARLQAAYAYVINNYTLKRTTGEVFW</sequence>
<dbReference type="Gene3D" id="1.20.1600.10">
    <property type="entry name" value="Outer membrane efflux proteins (OEP)"/>
    <property type="match status" value="1"/>
</dbReference>
<feature type="chain" id="PRO_5002825831" evidence="8">
    <location>
        <begin position="29"/>
        <end position="443"/>
    </location>
</feature>
<keyword evidence="7" id="KW-0998">Cell outer membrane</keyword>
<evidence type="ECO:0000256" key="6">
    <source>
        <dbReference type="ARBA" id="ARBA00023136"/>
    </source>
</evidence>
<dbReference type="InterPro" id="IPR028351">
    <property type="entry name" value="CyaE"/>
</dbReference>
<keyword evidence="3" id="KW-0813">Transport</keyword>
<evidence type="ECO:0000256" key="7">
    <source>
        <dbReference type="ARBA" id="ARBA00023237"/>
    </source>
</evidence>
<keyword evidence="10" id="KW-1185">Reference proteome</keyword>
<reference evidence="9 10" key="1">
    <citation type="submission" date="2008-06" db="EMBL/GenBank/DDBJ databases">
        <title>Complete sequence of Pelodictyon phaeoclathratiforme BU-1.</title>
        <authorList>
            <consortium name="US DOE Joint Genome Institute"/>
            <person name="Lucas S."/>
            <person name="Copeland A."/>
            <person name="Lapidus A."/>
            <person name="Glavina del Rio T."/>
            <person name="Dalin E."/>
            <person name="Tice H."/>
            <person name="Bruce D."/>
            <person name="Goodwin L."/>
            <person name="Pitluck S."/>
            <person name="Schmutz J."/>
            <person name="Larimer F."/>
            <person name="Land M."/>
            <person name="Hauser L."/>
            <person name="Kyrpides N."/>
            <person name="Mikhailova N."/>
            <person name="Liu Z."/>
            <person name="Li T."/>
            <person name="Zhao F."/>
            <person name="Overmann J."/>
            <person name="Bryant D.A."/>
            <person name="Richardson P."/>
        </authorList>
    </citation>
    <scope>NUCLEOTIDE SEQUENCE [LARGE SCALE GENOMIC DNA]</scope>
    <source>
        <strain evidence="10">DSM 5477 / BU-1</strain>
    </source>
</reference>
<dbReference type="EMBL" id="CP001110">
    <property type="protein sequence ID" value="ACF42422.1"/>
    <property type="molecule type" value="Genomic_DNA"/>
</dbReference>
<keyword evidence="5" id="KW-0812">Transmembrane</keyword>
<keyword evidence="6" id="KW-0472">Membrane</keyword>
<dbReference type="RefSeq" id="WP_012506920.1">
    <property type="nucleotide sequence ID" value="NC_011060.1"/>
</dbReference>
<gene>
    <name evidence="9" type="ordered locus">Ppha_0066</name>
</gene>
<dbReference type="KEGG" id="pph:Ppha_0066"/>
<dbReference type="eggNOG" id="COG1538">
    <property type="taxonomic scope" value="Bacteria"/>
</dbReference>
<feature type="signal peptide" evidence="8">
    <location>
        <begin position="1"/>
        <end position="28"/>
    </location>
</feature>
<proteinExistence type="inferred from homology"/>
<dbReference type="STRING" id="324925.Ppha_0066"/>
<dbReference type="HOGENOM" id="CLU_012817_10_6_10"/>
<name>B4SAQ3_PELPB</name>
<dbReference type="GO" id="GO:0015288">
    <property type="term" value="F:porin activity"/>
    <property type="evidence" value="ECO:0007669"/>
    <property type="project" value="TreeGrafter"/>
</dbReference>
<dbReference type="InterPro" id="IPR051906">
    <property type="entry name" value="TolC-like"/>
</dbReference>
<evidence type="ECO:0000256" key="5">
    <source>
        <dbReference type="ARBA" id="ARBA00022692"/>
    </source>
</evidence>
<evidence type="ECO:0000256" key="2">
    <source>
        <dbReference type="ARBA" id="ARBA00007613"/>
    </source>
</evidence>
<dbReference type="GO" id="GO:0015562">
    <property type="term" value="F:efflux transmembrane transporter activity"/>
    <property type="evidence" value="ECO:0007669"/>
    <property type="project" value="InterPro"/>
</dbReference>
<keyword evidence="8" id="KW-0732">Signal</keyword>
<evidence type="ECO:0000256" key="3">
    <source>
        <dbReference type="ARBA" id="ARBA00022448"/>
    </source>
</evidence>
<evidence type="ECO:0000313" key="9">
    <source>
        <dbReference type="EMBL" id="ACF42422.1"/>
    </source>
</evidence>
<dbReference type="PANTHER" id="PTHR30026:SF20">
    <property type="entry name" value="OUTER MEMBRANE PROTEIN TOLC"/>
    <property type="match status" value="1"/>
</dbReference>
<dbReference type="InterPro" id="IPR003423">
    <property type="entry name" value="OMP_efflux"/>
</dbReference>
<dbReference type="Proteomes" id="UP000002724">
    <property type="component" value="Chromosome"/>
</dbReference>
<organism evidence="9 10">
    <name type="scientific">Pelodictyon phaeoclathratiforme (strain DSM 5477 / BU-1)</name>
    <dbReference type="NCBI Taxonomy" id="324925"/>
    <lineage>
        <taxon>Bacteria</taxon>
        <taxon>Pseudomonadati</taxon>
        <taxon>Chlorobiota</taxon>
        <taxon>Chlorobiia</taxon>
        <taxon>Chlorobiales</taxon>
        <taxon>Chlorobiaceae</taxon>
        <taxon>Chlorobium/Pelodictyon group</taxon>
        <taxon>Pelodictyon</taxon>
    </lineage>
</organism>
<dbReference type="SUPFAM" id="SSF56954">
    <property type="entry name" value="Outer membrane efflux proteins (OEP)"/>
    <property type="match status" value="1"/>
</dbReference>
<dbReference type="GO" id="GO:1990281">
    <property type="term" value="C:efflux pump complex"/>
    <property type="evidence" value="ECO:0007669"/>
    <property type="project" value="TreeGrafter"/>
</dbReference>
<comment type="subcellular location">
    <subcellularLocation>
        <location evidence="1">Cell outer membrane</location>
    </subcellularLocation>
</comment>
<dbReference type="AlphaFoldDB" id="B4SAQ3"/>
<comment type="similarity">
    <text evidence="2">Belongs to the outer membrane factor (OMF) (TC 1.B.17) family.</text>
</comment>
<evidence type="ECO:0000313" key="10">
    <source>
        <dbReference type="Proteomes" id="UP000002724"/>
    </source>
</evidence>